<gene>
    <name evidence="4" type="ORF">FINN_23</name>
</gene>
<keyword evidence="1" id="KW-1245">Viral tail assembly</keyword>
<feature type="transmembrane region" description="Helical" evidence="2">
    <location>
        <begin position="356"/>
        <end position="374"/>
    </location>
</feature>
<dbReference type="EMBL" id="KC330683">
    <property type="protein sequence ID" value="AGE61016.1"/>
    <property type="molecule type" value="Genomic_DNA"/>
</dbReference>
<dbReference type="KEGG" id="vg:14697349"/>
<dbReference type="Proteomes" id="UP000011291">
    <property type="component" value="Segment"/>
</dbReference>
<evidence type="ECO:0000313" key="4">
    <source>
        <dbReference type="EMBL" id="AGE61016.1"/>
    </source>
</evidence>
<dbReference type="PANTHER" id="PTHR38812:SF2">
    <property type="entry name" value="MU-LIKE PROPHAGE FLUMU PROTEIN GP42"/>
    <property type="match status" value="1"/>
</dbReference>
<feature type="transmembrane region" description="Helical" evidence="2">
    <location>
        <begin position="327"/>
        <end position="350"/>
    </location>
</feature>
<dbReference type="RefSeq" id="YP_007517644.1">
    <property type="nucleotide sequence ID" value="NC_020480.1"/>
</dbReference>
<evidence type="ECO:0000256" key="2">
    <source>
        <dbReference type="SAM" id="Phobius"/>
    </source>
</evidence>
<keyword evidence="2" id="KW-0472">Membrane</keyword>
<dbReference type="Pfam" id="PF20155">
    <property type="entry name" value="TMP_3"/>
    <property type="match status" value="1"/>
</dbReference>
<keyword evidence="1" id="KW-1188">Viral release from host cell</keyword>
<name>M1IEW1_9CAUD</name>
<sequence>MALGGGNSIDILIRATDRASQVLNNVSNASKSLGDRMKNAQTGSMIFLGGLTALAGGALALTGGLVKTGIGFKAFKQNSLVAFTTMLGSAEKAQKHLDDMMKFAKSTPFAYPDLVTSSRNLVAFGFKAKETIPLMQTLGDVVAGIGGGNQELLNIVDIFGKMKAGGRASLEEINRLSDMGVPALAILGNQMGLTGSELREKISAGAIEANDAIEMLVDGMKNGTKGIQGETAKYGGMMAGLKGTFTGAMDSMKGAWRRAGDAMLDDALFEKLIDGVNWLTQQINKLPAVMTPVFSAINSGLDALIPMFQKAGDALANMSGDQVAATLFIIAGAITGAVVPAFVAMAASAWSAMAPLLPFIAVGAAVGAVAMVIYKNWSSISPVFASMWSVVQPVLQGLWQGFQKSAQLLMSWLMPAFEAFKSAITTIMPLLIAIGAALGIFLAVAVAVFNGVVAAVGPILTAIGNILNVVANVVMGVIALFTGDFSSAMSYFGKAWDNLVLAIMNIFKGLVNFFAGIWNTISGIFSSFGVSIGSIVISFVSNVLGFFKNLWNGAKSIFNNLKSSVISIVGGFISNVISKIVGFVSKIISNFVKMVTQSNQKFSSMASKVISIVTKFISSVIKFFTQLPSKIGSALASLGSKLMSVFTSAMGKGKSAVTKGISNIISAVKGWIGKFTSSGKGLLDAFTKGIKSGISGAIGAVKSGMSAIRKFLPFSPAKEGALSDLDKSGESFFPTWYEAALKKVRPMERAVGGAMSKVNDALNAEQGGMSLSAFSGGRTTITVVHRHEHDGTIKVNGDSGSQTLQMTGQEIMTRTENDIFSGLRTQVRKL</sequence>
<evidence type="ECO:0000259" key="3">
    <source>
        <dbReference type="Pfam" id="PF20155"/>
    </source>
</evidence>
<dbReference type="InterPro" id="IPR053058">
    <property type="entry name" value="Mulikevirus_tape_measure"/>
</dbReference>
<dbReference type="GeneID" id="14697349"/>
<accession>M1IEW1</accession>
<feature type="transmembrane region" description="Helical" evidence="2">
    <location>
        <begin position="495"/>
        <end position="518"/>
    </location>
</feature>
<dbReference type="InterPro" id="IPR013491">
    <property type="entry name" value="Tape_meas_N"/>
</dbReference>
<feature type="domain" description="Tape measure protein N-terminal" evidence="3">
    <location>
        <begin position="83"/>
        <end position="257"/>
    </location>
</feature>
<feature type="transmembrane region" description="Helical" evidence="2">
    <location>
        <begin position="45"/>
        <end position="66"/>
    </location>
</feature>
<dbReference type="GO" id="GO:0098003">
    <property type="term" value="P:viral tail assembly"/>
    <property type="evidence" value="ECO:0007669"/>
    <property type="project" value="UniProtKB-KW"/>
</dbReference>
<feature type="transmembrane region" description="Helical" evidence="2">
    <location>
        <begin position="430"/>
        <end position="453"/>
    </location>
</feature>
<dbReference type="NCBIfam" id="TIGR02675">
    <property type="entry name" value="tape_meas_nterm"/>
    <property type="match status" value="1"/>
</dbReference>
<feature type="transmembrane region" description="Helical" evidence="2">
    <location>
        <begin position="459"/>
        <end position="483"/>
    </location>
</feature>
<keyword evidence="2" id="KW-0812">Transmembrane</keyword>
<proteinExistence type="predicted"/>
<feature type="transmembrane region" description="Helical" evidence="2">
    <location>
        <begin position="565"/>
        <end position="585"/>
    </location>
</feature>
<protein>
    <submittedName>
        <fullName evidence="4">Tape measure protein</fullName>
    </submittedName>
</protein>
<evidence type="ECO:0000256" key="1">
    <source>
        <dbReference type="ARBA" id="ARBA00022465"/>
    </source>
</evidence>
<organism evidence="4 5">
    <name type="scientific">Bacillus phage Finn</name>
    <dbReference type="NCBI Taxonomy" id="2884419"/>
    <lineage>
        <taxon>Viruses</taxon>
        <taxon>Duplodnaviria</taxon>
        <taxon>Heunggongvirae</taxon>
        <taxon>Uroviricota</taxon>
        <taxon>Caudoviricetes</taxon>
        <taxon>Ehrlichviridae</taxon>
        <taxon>Andromedavirus</taxon>
        <taxon>Andromedavirus finn</taxon>
    </lineage>
</organism>
<dbReference type="SUPFAM" id="SSF48371">
    <property type="entry name" value="ARM repeat"/>
    <property type="match status" value="1"/>
</dbReference>
<keyword evidence="5" id="KW-1185">Reference proteome</keyword>
<evidence type="ECO:0000313" key="5">
    <source>
        <dbReference type="Proteomes" id="UP000011291"/>
    </source>
</evidence>
<keyword evidence="2" id="KW-1133">Transmembrane helix</keyword>
<reference evidence="4 5" key="1">
    <citation type="journal article" date="2013" name="Virology">
        <title>Genomic characterization of six novel Bacillus pumilus bacteriophages.</title>
        <authorList>
            <person name="Lorenz L."/>
            <person name="Lins B."/>
            <person name="Barrett J."/>
            <person name="Montgomery A."/>
            <person name="Trapani S."/>
            <person name="Schindler A."/>
            <person name="Christie G.E."/>
            <person name="Cresawn S.G."/>
            <person name="Temple L."/>
        </authorList>
    </citation>
    <scope>NUCLEOTIDE SEQUENCE [LARGE SCALE GENOMIC DNA]</scope>
</reference>
<dbReference type="InterPro" id="IPR016024">
    <property type="entry name" value="ARM-type_fold"/>
</dbReference>
<dbReference type="PANTHER" id="PTHR38812">
    <property type="entry name" value="MU-LIKE PROPHAGE FLUMU PROTEIN GP42"/>
    <property type="match status" value="1"/>
</dbReference>
<feature type="transmembrane region" description="Helical" evidence="2">
    <location>
        <begin position="524"/>
        <end position="544"/>
    </location>
</feature>